<dbReference type="Proteomes" id="UP000295550">
    <property type="component" value="Unassembled WGS sequence"/>
</dbReference>
<comment type="caution">
    <text evidence="1">The sequence shown here is derived from an EMBL/GenBank/DDBJ whole genome shotgun (WGS) entry which is preliminary data.</text>
</comment>
<dbReference type="AlphaFoldDB" id="A0A4R4JNG1"/>
<evidence type="ECO:0000313" key="2">
    <source>
        <dbReference type="Proteomes" id="UP000295550"/>
    </source>
</evidence>
<sequence length="84" mass="9301">MLAALTHPSHIVIYALLPSRYILNSCTTDVSCEAPSVKTANLSLGSLTPLSKKVQYVFISYGYTTASCRFNLAFVISHSDYYFQ</sequence>
<gene>
    <name evidence="1" type="ORF">C5468_02190</name>
</gene>
<proteinExistence type="predicted"/>
<organism evidence="1 2">
    <name type="scientific">Photorhabdus luminescens subsp. mexicana</name>
    <dbReference type="NCBI Taxonomy" id="2100167"/>
    <lineage>
        <taxon>Bacteria</taxon>
        <taxon>Pseudomonadati</taxon>
        <taxon>Pseudomonadota</taxon>
        <taxon>Gammaproteobacteria</taxon>
        <taxon>Enterobacterales</taxon>
        <taxon>Morganellaceae</taxon>
        <taxon>Photorhabdus</taxon>
    </lineage>
</organism>
<evidence type="ECO:0000313" key="1">
    <source>
        <dbReference type="EMBL" id="TDB56047.1"/>
    </source>
</evidence>
<protein>
    <submittedName>
        <fullName evidence="1">Uncharacterized protein</fullName>
    </submittedName>
</protein>
<reference evidence="1 2" key="1">
    <citation type="journal article" date="2019" name="Int. J. Syst. Evol. Microbiol.">
        <title>Photorhabdus khanii subsp. guanajuatensis subsp. nov., isolated from Heterorhabditis atacamensis, and Photorhabdus luminescens subsp. mexicana subsp. nov., isolated from Heterorhabditis mexicana entomopathogenic nematodes.</title>
        <authorList>
            <person name="Machado R.A.R."/>
            <person name="Bruno P."/>
            <person name="Arce C.C.M."/>
            <person name="Liechti N."/>
            <person name="Kohler A."/>
            <person name="Bernal J."/>
            <person name="Bruggmann R."/>
            <person name="Turlings T.C.J."/>
        </authorList>
    </citation>
    <scope>NUCLEOTIDE SEQUENCE [LARGE SCALE GENOMIC DNA]</scope>
    <source>
        <strain evidence="1 2">MEX47-22</strain>
    </source>
</reference>
<accession>A0A4R4JNG1</accession>
<dbReference type="EMBL" id="PUJX01000002">
    <property type="protein sequence ID" value="TDB56047.1"/>
    <property type="molecule type" value="Genomic_DNA"/>
</dbReference>
<name>A0A4R4JNG1_PHOLU</name>